<evidence type="ECO:0000313" key="2">
    <source>
        <dbReference type="EMBL" id="SUG32791.1"/>
    </source>
</evidence>
<dbReference type="Proteomes" id="UP000254762">
    <property type="component" value="Unassembled WGS sequence"/>
</dbReference>
<evidence type="ECO:0000313" key="3">
    <source>
        <dbReference type="Proteomes" id="UP000254762"/>
    </source>
</evidence>
<accession>A0A379SVF7</accession>
<protein>
    <submittedName>
        <fullName evidence="2">Phage-like protein</fullName>
    </submittedName>
</protein>
<organism evidence="2 3">
    <name type="scientific">Salmonella enterica subsp. arizonae</name>
    <dbReference type="NCBI Taxonomy" id="59203"/>
    <lineage>
        <taxon>Bacteria</taxon>
        <taxon>Pseudomonadati</taxon>
        <taxon>Pseudomonadota</taxon>
        <taxon>Gammaproteobacteria</taxon>
        <taxon>Enterobacterales</taxon>
        <taxon>Enterobacteriaceae</taxon>
        <taxon>Salmonella</taxon>
    </lineage>
</organism>
<name>A0A379SVF7_SALER</name>
<proteinExistence type="predicted"/>
<evidence type="ECO:0000256" key="1">
    <source>
        <dbReference type="SAM" id="MobiDB-lite"/>
    </source>
</evidence>
<dbReference type="AlphaFoldDB" id="A0A379SVF7"/>
<dbReference type="EMBL" id="UGXD01000002">
    <property type="protein sequence ID" value="SUG32791.1"/>
    <property type="molecule type" value="Genomic_DNA"/>
</dbReference>
<feature type="region of interest" description="Disordered" evidence="1">
    <location>
        <begin position="1"/>
        <end position="28"/>
    </location>
</feature>
<gene>
    <name evidence="2" type="ORF">NCTC7304_02245</name>
</gene>
<reference evidence="2 3" key="1">
    <citation type="submission" date="2018-06" db="EMBL/GenBank/DDBJ databases">
        <authorList>
            <consortium name="Pathogen Informatics"/>
            <person name="Doyle S."/>
        </authorList>
    </citation>
    <scope>NUCLEOTIDE SEQUENCE [LARGE SCALE GENOMIC DNA]</scope>
    <source>
        <strain evidence="2 3">NCTC7304</strain>
    </source>
</reference>
<sequence>MSSLWGKKQMTEEQDPNNSEPDPEQGSLFELEFNEYTPSNLGTVHLSGFCPLPLMRWSMRLKV</sequence>